<accession>A0A0G1QF74</accession>
<name>A0A0G1QF74_9BACT</name>
<dbReference type="EMBL" id="LCKW01000031">
    <property type="protein sequence ID" value="KKU07305.1"/>
    <property type="molecule type" value="Genomic_DNA"/>
</dbReference>
<evidence type="ECO:0000313" key="1">
    <source>
        <dbReference type="EMBL" id="KKU07305.1"/>
    </source>
</evidence>
<dbReference type="STRING" id="1618993.UX09_C0031G0001"/>
<evidence type="ECO:0008006" key="3">
    <source>
        <dbReference type="Google" id="ProtNLM"/>
    </source>
</evidence>
<evidence type="ECO:0000313" key="2">
    <source>
        <dbReference type="Proteomes" id="UP000034354"/>
    </source>
</evidence>
<protein>
    <recommendedName>
        <fullName evidence="3">Polymerase nucleotidyl transferase domain-containing protein</fullName>
    </recommendedName>
</protein>
<dbReference type="Proteomes" id="UP000034354">
    <property type="component" value="Unassembled WGS sequence"/>
</dbReference>
<dbReference type="AlphaFoldDB" id="A0A0G1QF74"/>
<proteinExistence type="predicted"/>
<sequence length="233" mass="27116">MVQTTGLLRFYPAIYPQAAVGFVLRCFYMDRVEPVGLEQAIVRTVAWFSLFDYPLTGFEIWCWLYAPGQKFTLSDVEKVLAESSWLPGRVCQSDGFFVLGGRNPKDFIKLRQTKFLDAARKFKKLRQAAKFFSLFPFVRAVFACNNLSWHNTTPESDIDLFIVVSPGTIWLSRFLLVTPFRLLGRRPKQTKIDPFCFSFFTTQNNLFLEKLLLSESDPYMYYWLASLVPIFDR</sequence>
<organism evidence="1 2">
    <name type="scientific">Candidatus Uhrbacteria bacterium GW2011_GWE2_45_35</name>
    <dbReference type="NCBI Taxonomy" id="1618993"/>
    <lineage>
        <taxon>Bacteria</taxon>
        <taxon>Candidatus Uhriibacteriota</taxon>
    </lineage>
</organism>
<feature type="non-terminal residue" evidence="1">
    <location>
        <position position="233"/>
    </location>
</feature>
<reference evidence="1 2" key="1">
    <citation type="journal article" date="2015" name="Nature">
        <title>rRNA introns, odd ribosomes, and small enigmatic genomes across a large radiation of phyla.</title>
        <authorList>
            <person name="Brown C.T."/>
            <person name="Hug L.A."/>
            <person name="Thomas B.C."/>
            <person name="Sharon I."/>
            <person name="Castelle C.J."/>
            <person name="Singh A."/>
            <person name="Wilkins M.J."/>
            <person name="Williams K.H."/>
            <person name="Banfield J.F."/>
        </authorList>
    </citation>
    <scope>NUCLEOTIDE SEQUENCE [LARGE SCALE GENOMIC DNA]</scope>
</reference>
<comment type="caution">
    <text evidence="1">The sequence shown here is derived from an EMBL/GenBank/DDBJ whole genome shotgun (WGS) entry which is preliminary data.</text>
</comment>
<gene>
    <name evidence="1" type="ORF">UX09_C0031G0001</name>
</gene>